<dbReference type="PANTHER" id="PTHR31573">
    <property type="entry name" value="ALPHA-KETOGLUTARATE-DEPENDENT DIOXYGENASE ALKB HOMOLOG 2"/>
    <property type="match status" value="1"/>
</dbReference>
<gene>
    <name evidence="3" type="ORF">SAMN04487965_0111</name>
</gene>
<dbReference type="EMBL" id="FQVA01000001">
    <property type="protein sequence ID" value="SHE54075.1"/>
    <property type="molecule type" value="Genomic_DNA"/>
</dbReference>
<sequence>MDEHSFIAAAEALASASADCEWPDLAPGSALLIRRWLSPAECAAFYEACLQRLQWEQPQVRLFGKSHPVPRRHAFVGDPGVIYRWSGLEQRPQSWIEPLDIIRSRLADAGFRFNSVLANHYRGGADSMGWHADNEKELGHWPVVATVSLGEERRLAFKRRDGAARLSLDLPDGSLLLTSGKVQHYWLHGVTKSRRQLRGRVSLTFRHINGRYMDSKN</sequence>
<dbReference type="AlphaFoldDB" id="A0A1M4UBG9"/>
<dbReference type="OrthoDB" id="190276at2"/>
<reference evidence="4" key="1">
    <citation type="submission" date="2016-11" db="EMBL/GenBank/DDBJ databases">
        <authorList>
            <person name="Varghese N."/>
            <person name="Submissions S."/>
        </authorList>
    </citation>
    <scope>NUCLEOTIDE SEQUENCE [LARGE SCALE GENOMIC DNA]</scope>
    <source>
        <strain evidence="4">CGMCC 1.7063</strain>
    </source>
</reference>
<proteinExistence type="predicted"/>
<evidence type="ECO:0000313" key="4">
    <source>
        <dbReference type="Proteomes" id="UP000184170"/>
    </source>
</evidence>
<dbReference type="InterPro" id="IPR037151">
    <property type="entry name" value="AlkB-like_sf"/>
</dbReference>
<organism evidence="3 4">
    <name type="scientific">Microbulbifer donghaiensis</name>
    <dbReference type="NCBI Taxonomy" id="494016"/>
    <lineage>
        <taxon>Bacteria</taxon>
        <taxon>Pseudomonadati</taxon>
        <taxon>Pseudomonadota</taxon>
        <taxon>Gammaproteobacteria</taxon>
        <taxon>Cellvibrionales</taxon>
        <taxon>Microbulbiferaceae</taxon>
        <taxon>Microbulbifer</taxon>
    </lineage>
</organism>
<dbReference type="InterPro" id="IPR005123">
    <property type="entry name" value="Oxoglu/Fe-dep_dioxygenase_dom"/>
</dbReference>
<feature type="binding site" evidence="1">
    <location>
        <position position="131"/>
    </location>
    <ligand>
        <name>2-oxoglutarate</name>
        <dbReference type="ChEBI" id="CHEBI:16810"/>
    </ligand>
</feature>
<evidence type="ECO:0000259" key="2">
    <source>
        <dbReference type="PROSITE" id="PS51471"/>
    </source>
</evidence>
<dbReference type="RefSeq" id="WP_084535415.1">
    <property type="nucleotide sequence ID" value="NZ_FQVA01000001.1"/>
</dbReference>
<feature type="domain" description="Fe2OG dioxygenase" evidence="2">
    <location>
        <begin position="112"/>
        <end position="209"/>
    </location>
</feature>
<keyword evidence="3" id="KW-0223">Dioxygenase</keyword>
<dbReference type="GO" id="GO:0051747">
    <property type="term" value="F:cytosine C-5 DNA demethylase activity"/>
    <property type="evidence" value="ECO:0007669"/>
    <property type="project" value="TreeGrafter"/>
</dbReference>
<keyword evidence="4" id="KW-1185">Reference proteome</keyword>
<feature type="binding site" evidence="1">
    <location>
        <position position="204"/>
    </location>
    <ligand>
        <name>2-oxoglutarate</name>
        <dbReference type="ChEBI" id="CHEBI:16810"/>
    </ligand>
</feature>
<dbReference type="PANTHER" id="PTHR31573:SF1">
    <property type="entry name" value="DNA OXIDATIVE DEMETHYLASE ALKBH2"/>
    <property type="match status" value="1"/>
</dbReference>
<dbReference type="GO" id="GO:0008198">
    <property type="term" value="F:ferrous iron binding"/>
    <property type="evidence" value="ECO:0007669"/>
    <property type="project" value="TreeGrafter"/>
</dbReference>
<dbReference type="InterPro" id="IPR032852">
    <property type="entry name" value="ALKBH2"/>
</dbReference>
<dbReference type="GO" id="GO:0006307">
    <property type="term" value="P:DNA alkylation repair"/>
    <property type="evidence" value="ECO:0007669"/>
    <property type="project" value="TreeGrafter"/>
</dbReference>
<dbReference type="InterPro" id="IPR027450">
    <property type="entry name" value="AlkB-like"/>
</dbReference>
<feature type="binding site" evidence="1">
    <location>
        <position position="206"/>
    </location>
    <ligand>
        <name>2-oxoglutarate</name>
        <dbReference type="ChEBI" id="CHEBI:16810"/>
    </ligand>
</feature>
<protein>
    <submittedName>
        <fullName evidence="3">Alkylated DNA repair dioxygenase AlkB</fullName>
    </submittedName>
</protein>
<name>A0A1M4UBG9_9GAMM</name>
<dbReference type="Gene3D" id="2.60.120.590">
    <property type="entry name" value="Alpha-ketoglutarate-dependent dioxygenase AlkB-like"/>
    <property type="match status" value="1"/>
</dbReference>
<feature type="binding site" evidence="1">
    <location>
        <begin position="63"/>
        <end position="65"/>
    </location>
    <ligand>
        <name>substrate</name>
    </ligand>
</feature>
<evidence type="ECO:0000256" key="1">
    <source>
        <dbReference type="PIRSR" id="PIRSR632852-1"/>
    </source>
</evidence>
<keyword evidence="3" id="KW-0560">Oxidoreductase</keyword>
<dbReference type="STRING" id="494016.SAMN04487965_0111"/>
<feature type="binding site" evidence="1">
    <location>
        <position position="200"/>
    </location>
    <ligand>
        <name>2-oxoglutarate</name>
        <dbReference type="ChEBI" id="CHEBI:16810"/>
    </ligand>
</feature>
<dbReference type="PROSITE" id="PS51471">
    <property type="entry name" value="FE2OG_OXY"/>
    <property type="match status" value="1"/>
</dbReference>
<evidence type="ECO:0000313" key="3">
    <source>
        <dbReference type="EMBL" id="SHE54075.1"/>
    </source>
</evidence>
<dbReference type="Proteomes" id="UP000184170">
    <property type="component" value="Unassembled WGS sequence"/>
</dbReference>
<accession>A0A1M4UBG9</accession>
<dbReference type="SUPFAM" id="SSF51197">
    <property type="entry name" value="Clavaminate synthase-like"/>
    <property type="match status" value="1"/>
</dbReference>
<feature type="binding site" evidence="1">
    <location>
        <position position="188"/>
    </location>
    <ligand>
        <name>2-oxoglutarate</name>
        <dbReference type="ChEBI" id="CHEBI:16810"/>
    </ligand>
</feature>
<feature type="binding site" evidence="1">
    <location>
        <position position="119"/>
    </location>
    <ligand>
        <name>2-oxoglutarate</name>
        <dbReference type="ChEBI" id="CHEBI:16810"/>
    </ligand>
</feature>
<feature type="binding site" evidence="1">
    <location>
        <position position="121"/>
    </location>
    <ligand>
        <name>2-oxoglutarate</name>
        <dbReference type="ChEBI" id="CHEBI:16810"/>
    </ligand>
</feature>
<dbReference type="GO" id="GO:0035516">
    <property type="term" value="F:broad specificity oxidative DNA demethylase activity"/>
    <property type="evidence" value="ECO:0007669"/>
    <property type="project" value="TreeGrafter"/>
</dbReference>
<dbReference type="Pfam" id="PF13532">
    <property type="entry name" value="2OG-FeII_Oxy_2"/>
    <property type="match status" value="1"/>
</dbReference>